<dbReference type="Proteomes" id="UP000275777">
    <property type="component" value="Chromosome"/>
</dbReference>
<dbReference type="AlphaFoldDB" id="A0A447TDI8"/>
<gene>
    <name evidence="2" type="ORF">NCTC9695_03386</name>
</gene>
<feature type="region of interest" description="Disordered" evidence="1">
    <location>
        <begin position="1"/>
        <end position="38"/>
    </location>
</feature>
<name>A0A447TDI8_CHRVL</name>
<reference evidence="2 3" key="1">
    <citation type="submission" date="2018-12" db="EMBL/GenBank/DDBJ databases">
        <authorList>
            <consortium name="Pathogen Informatics"/>
        </authorList>
    </citation>
    <scope>NUCLEOTIDE SEQUENCE [LARGE SCALE GENOMIC DNA]</scope>
    <source>
        <strain evidence="2 3">NCTC9695</strain>
    </source>
</reference>
<evidence type="ECO:0000313" key="2">
    <source>
        <dbReference type="EMBL" id="VEB42932.1"/>
    </source>
</evidence>
<feature type="compositionally biased region" description="Basic residues" evidence="1">
    <location>
        <begin position="29"/>
        <end position="38"/>
    </location>
</feature>
<organism evidence="2 3">
    <name type="scientific">Chromobacterium violaceum</name>
    <dbReference type="NCBI Taxonomy" id="536"/>
    <lineage>
        <taxon>Bacteria</taxon>
        <taxon>Pseudomonadati</taxon>
        <taxon>Pseudomonadota</taxon>
        <taxon>Betaproteobacteria</taxon>
        <taxon>Neisseriales</taxon>
        <taxon>Chromobacteriaceae</taxon>
        <taxon>Chromobacterium</taxon>
    </lineage>
</organism>
<accession>A0A447TDI8</accession>
<evidence type="ECO:0000313" key="3">
    <source>
        <dbReference type="Proteomes" id="UP000275777"/>
    </source>
</evidence>
<protein>
    <submittedName>
        <fullName evidence="2">Uncharacterized protein</fullName>
    </submittedName>
</protein>
<dbReference type="EMBL" id="LR134182">
    <property type="protein sequence ID" value="VEB42932.1"/>
    <property type="molecule type" value="Genomic_DNA"/>
</dbReference>
<proteinExistence type="predicted"/>
<evidence type="ECO:0000256" key="1">
    <source>
        <dbReference type="SAM" id="MobiDB-lite"/>
    </source>
</evidence>
<sequence>MVDSGSSSKAEALVSKLREALPPFPPRCRAPRSRRTAP</sequence>